<sequence>MPIKPDLKWPKEAWILGQDVSVGFTSTMLFKLLEILCNFNPSKLTLSNRSKISIRSPESSDKEIHACETNPKRNTNKIHRECEWR</sequence>
<gene>
    <name evidence="1" type="ORF">GLYMA_14G111500</name>
</gene>
<accession>A0A0R0GBS9</accession>
<reference evidence="2" key="2">
    <citation type="submission" date="2018-02" db="UniProtKB">
        <authorList>
            <consortium name="EnsemblPlants"/>
        </authorList>
    </citation>
    <scope>IDENTIFICATION</scope>
    <source>
        <strain evidence="2">Williams 82</strain>
    </source>
</reference>
<keyword evidence="3" id="KW-1185">Reference proteome</keyword>
<dbReference type="Gramene" id="KRH15789">
    <property type="protein sequence ID" value="KRH15789"/>
    <property type="gene ID" value="GLYMA_14G111500"/>
</dbReference>
<organism evidence="1">
    <name type="scientific">Glycine max</name>
    <name type="common">Soybean</name>
    <name type="synonym">Glycine hispida</name>
    <dbReference type="NCBI Taxonomy" id="3847"/>
    <lineage>
        <taxon>Eukaryota</taxon>
        <taxon>Viridiplantae</taxon>
        <taxon>Streptophyta</taxon>
        <taxon>Embryophyta</taxon>
        <taxon>Tracheophyta</taxon>
        <taxon>Spermatophyta</taxon>
        <taxon>Magnoliopsida</taxon>
        <taxon>eudicotyledons</taxon>
        <taxon>Gunneridae</taxon>
        <taxon>Pentapetalae</taxon>
        <taxon>rosids</taxon>
        <taxon>fabids</taxon>
        <taxon>Fabales</taxon>
        <taxon>Fabaceae</taxon>
        <taxon>Papilionoideae</taxon>
        <taxon>50 kb inversion clade</taxon>
        <taxon>NPAAA clade</taxon>
        <taxon>indigoferoid/millettioid clade</taxon>
        <taxon>Phaseoleae</taxon>
        <taxon>Glycine</taxon>
        <taxon>Glycine subgen. Soja</taxon>
    </lineage>
</organism>
<protein>
    <submittedName>
        <fullName evidence="1 2">Uncharacterized protein</fullName>
    </submittedName>
</protein>
<dbReference type="InParanoid" id="A0A0R0GBS9"/>
<dbReference type="EnsemblPlants" id="KRH15789">
    <property type="protein sequence ID" value="KRH15789"/>
    <property type="gene ID" value="GLYMA_14G111500"/>
</dbReference>
<evidence type="ECO:0000313" key="1">
    <source>
        <dbReference type="EMBL" id="KRH15789.1"/>
    </source>
</evidence>
<dbReference type="Proteomes" id="UP000008827">
    <property type="component" value="Chromosome 14"/>
</dbReference>
<reference evidence="1 2" key="1">
    <citation type="journal article" date="2010" name="Nature">
        <title>Genome sequence of the palaeopolyploid soybean.</title>
        <authorList>
            <person name="Schmutz J."/>
            <person name="Cannon S.B."/>
            <person name="Schlueter J."/>
            <person name="Ma J."/>
            <person name="Mitros T."/>
            <person name="Nelson W."/>
            <person name="Hyten D.L."/>
            <person name="Song Q."/>
            <person name="Thelen J.J."/>
            <person name="Cheng J."/>
            <person name="Xu D."/>
            <person name="Hellsten U."/>
            <person name="May G.D."/>
            <person name="Yu Y."/>
            <person name="Sakurai T."/>
            <person name="Umezawa T."/>
            <person name="Bhattacharyya M.K."/>
            <person name="Sandhu D."/>
            <person name="Valliyodan B."/>
            <person name="Lindquist E."/>
            <person name="Peto M."/>
            <person name="Grant D."/>
            <person name="Shu S."/>
            <person name="Goodstein D."/>
            <person name="Barry K."/>
            <person name="Futrell-Griggs M."/>
            <person name="Abernathy B."/>
            <person name="Du J."/>
            <person name="Tian Z."/>
            <person name="Zhu L."/>
            <person name="Gill N."/>
            <person name="Joshi T."/>
            <person name="Libault M."/>
            <person name="Sethuraman A."/>
            <person name="Zhang X.-C."/>
            <person name="Shinozaki K."/>
            <person name="Nguyen H.T."/>
            <person name="Wing R.A."/>
            <person name="Cregan P."/>
            <person name="Specht J."/>
            <person name="Grimwood J."/>
            <person name="Rokhsar D."/>
            <person name="Stacey G."/>
            <person name="Shoemaker R.C."/>
            <person name="Jackson S.A."/>
        </authorList>
    </citation>
    <scope>NUCLEOTIDE SEQUENCE</scope>
    <source>
        <strain evidence="2">cv. Williams 82</strain>
        <tissue evidence="1">Callus</tissue>
    </source>
</reference>
<proteinExistence type="predicted"/>
<name>A0A0R0GBS9_SOYBN</name>
<reference evidence="1" key="3">
    <citation type="submission" date="2018-07" db="EMBL/GenBank/DDBJ databases">
        <title>WGS assembly of Glycine max.</title>
        <authorList>
            <person name="Schmutz J."/>
            <person name="Cannon S."/>
            <person name="Schlueter J."/>
            <person name="Ma J."/>
            <person name="Mitros T."/>
            <person name="Nelson W."/>
            <person name="Hyten D."/>
            <person name="Song Q."/>
            <person name="Thelen J."/>
            <person name="Cheng J."/>
            <person name="Xu D."/>
            <person name="Hellsten U."/>
            <person name="May G."/>
            <person name="Yu Y."/>
            <person name="Sakurai T."/>
            <person name="Umezawa T."/>
            <person name="Bhattacharyya M."/>
            <person name="Sandhu D."/>
            <person name="Valliyodan B."/>
            <person name="Lindquist E."/>
            <person name="Peto M."/>
            <person name="Grant D."/>
            <person name="Shu S."/>
            <person name="Goodstein D."/>
            <person name="Barry K."/>
            <person name="Futrell-Griggs M."/>
            <person name="Abernathy B."/>
            <person name="Du J."/>
            <person name="Tian Z."/>
            <person name="Zhu L."/>
            <person name="Gill N."/>
            <person name="Joshi T."/>
            <person name="Libault M."/>
            <person name="Sethuraman A."/>
            <person name="Zhang X."/>
            <person name="Shinozaki K."/>
            <person name="Nguyen H."/>
            <person name="Wing R."/>
            <person name="Cregan P."/>
            <person name="Specht J."/>
            <person name="Grimwood J."/>
            <person name="Rokhsar D."/>
            <person name="Stacey G."/>
            <person name="Shoemaker R."/>
            <person name="Jackson S."/>
        </authorList>
    </citation>
    <scope>NUCLEOTIDE SEQUENCE</scope>
    <source>
        <tissue evidence="1">Callus</tissue>
    </source>
</reference>
<evidence type="ECO:0000313" key="3">
    <source>
        <dbReference type="Proteomes" id="UP000008827"/>
    </source>
</evidence>
<evidence type="ECO:0000313" key="2">
    <source>
        <dbReference type="EnsemblPlants" id="KRH15789"/>
    </source>
</evidence>
<dbReference type="EMBL" id="CM000847">
    <property type="protein sequence ID" value="KRH15789.1"/>
    <property type="molecule type" value="Genomic_DNA"/>
</dbReference>
<dbReference type="AlphaFoldDB" id="A0A0R0GBS9"/>